<dbReference type="AlphaFoldDB" id="A0A822FK52"/>
<comment type="function">
    <text evidence="1">Introduces a single-strand break via transesterification at a target site in duplex DNA. Releases the supercoiling and torsional tension of DNA introduced during the DNA replication and transcription by transiently cleaving and rejoining one strand of the DNA duplex. The scissile phosphodiester is attacked by the catalytic tyrosine of the enzyme, resulting in the formation of a DNA-(5'-phosphotyrosyl)-enzyme intermediate and the expulsion of a 3'-OH DNA strand.</text>
</comment>
<dbReference type="Proteomes" id="UP000663848">
    <property type="component" value="Unassembled WGS sequence"/>
</dbReference>
<keyword evidence="1" id="KW-0238">DNA-binding</keyword>
<organism evidence="4 5">
    <name type="scientific">Rotaria socialis</name>
    <dbReference type="NCBI Taxonomy" id="392032"/>
    <lineage>
        <taxon>Eukaryota</taxon>
        <taxon>Metazoa</taxon>
        <taxon>Spiralia</taxon>
        <taxon>Gnathifera</taxon>
        <taxon>Rotifera</taxon>
        <taxon>Eurotatoria</taxon>
        <taxon>Bdelloidea</taxon>
        <taxon>Philodinida</taxon>
        <taxon>Philodinidae</taxon>
        <taxon>Rotaria</taxon>
    </lineage>
</organism>
<dbReference type="GO" id="GO:0005634">
    <property type="term" value="C:nucleus"/>
    <property type="evidence" value="ECO:0007669"/>
    <property type="project" value="TreeGrafter"/>
</dbReference>
<keyword evidence="1" id="KW-0799">Topoisomerase</keyword>
<protein>
    <recommendedName>
        <fullName evidence="1">DNA topoisomerase</fullName>
        <ecNumber evidence="1">5.6.2.1</ecNumber>
    </recommendedName>
</protein>
<proteinExistence type="inferred from homology"/>
<dbReference type="GO" id="GO:0003677">
    <property type="term" value="F:DNA binding"/>
    <property type="evidence" value="ECO:0007669"/>
    <property type="project" value="UniProtKB-KW"/>
</dbReference>
<name>A0A822FK52_9BILA</name>
<evidence type="ECO:0000313" key="4">
    <source>
        <dbReference type="EMBL" id="CAF5128871.1"/>
    </source>
</evidence>
<feature type="non-terminal residue" evidence="4">
    <location>
        <position position="1"/>
    </location>
</feature>
<dbReference type="InterPro" id="IPR000380">
    <property type="entry name" value="Topo_IA"/>
</dbReference>
<reference evidence="4" key="1">
    <citation type="submission" date="2021-02" db="EMBL/GenBank/DDBJ databases">
        <authorList>
            <person name="Nowell W R."/>
        </authorList>
    </citation>
    <scope>NUCLEOTIDE SEQUENCE</scope>
</reference>
<comment type="caution">
    <text evidence="4">The sequence shown here is derived from an EMBL/GenBank/DDBJ whole genome shotgun (WGS) entry which is preliminary data.</text>
</comment>
<sequence>VINLCRPLKANLKIYRARFSEITFNSATRALTNLIQPDERVSAAVDVRQELDLRIGAAFTRFQTLRLQRLFGFDSKQ</sequence>
<keyword evidence="1" id="KW-0413">Isomerase</keyword>
<dbReference type="InterPro" id="IPR023405">
    <property type="entry name" value="Topo_IA_core_domain"/>
</dbReference>
<dbReference type="EC" id="5.6.2.1" evidence="1"/>
<comment type="similarity">
    <text evidence="1">Belongs to the type IA topoisomerase family.</text>
</comment>
<dbReference type="InterPro" id="IPR003601">
    <property type="entry name" value="Topo_IA_2"/>
</dbReference>
<evidence type="ECO:0000313" key="5">
    <source>
        <dbReference type="Proteomes" id="UP000663848"/>
    </source>
</evidence>
<dbReference type="GO" id="GO:0006310">
    <property type="term" value="P:DNA recombination"/>
    <property type="evidence" value="ECO:0007669"/>
    <property type="project" value="TreeGrafter"/>
</dbReference>
<dbReference type="SUPFAM" id="SSF56712">
    <property type="entry name" value="Prokaryotic type I DNA topoisomerase"/>
    <property type="match status" value="1"/>
</dbReference>
<evidence type="ECO:0000313" key="3">
    <source>
        <dbReference type="EMBL" id="CAF5085408.1"/>
    </source>
</evidence>
<gene>
    <name evidence="3" type="ORF">QYT958_LOCUS44111</name>
    <name evidence="4" type="ORF">QYT958_LOCUS46615</name>
</gene>
<dbReference type="PANTHER" id="PTHR11390:SF21">
    <property type="entry name" value="DNA TOPOISOMERASE 3-ALPHA"/>
    <property type="match status" value="1"/>
</dbReference>
<dbReference type="GO" id="GO:0006281">
    <property type="term" value="P:DNA repair"/>
    <property type="evidence" value="ECO:0007669"/>
    <property type="project" value="TreeGrafter"/>
</dbReference>
<dbReference type="EMBL" id="CAJOBR010083701">
    <property type="protein sequence ID" value="CAF5128871.1"/>
    <property type="molecule type" value="Genomic_DNA"/>
</dbReference>
<dbReference type="InterPro" id="IPR013824">
    <property type="entry name" value="Topo_IA_cen_sub1"/>
</dbReference>
<feature type="domain" description="DNA topoisomerase type IA" evidence="2">
    <location>
        <begin position="13"/>
        <end position="77"/>
    </location>
</feature>
<evidence type="ECO:0000259" key="2">
    <source>
        <dbReference type="SMART" id="SM00436"/>
    </source>
</evidence>
<feature type="non-terminal residue" evidence="4">
    <location>
        <position position="77"/>
    </location>
</feature>
<dbReference type="GO" id="GO:0003917">
    <property type="term" value="F:DNA topoisomerase type I (single strand cut, ATP-independent) activity"/>
    <property type="evidence" value="ECO:0007669"/>
    <property type="project" value="UniProtKB-EC"/>
</dbReference>
<dbReference type="EMBL" id="CAJOBR010066374">
    <property type="protein sequence ID" value="CAF5085408.1"/>
    <property type="molecule type" value="Genomic_DNA"/>
</dbReference>
<comment type="catalytic activity">
    <reaction evidence="1">
        <text>ATP-independent breakage of single-stranded DNA, followed by passage and rejoining.</text>
        <dbReference type="EC" id="5.6.2.1"/>
    </reaction>
</comment>
<dbReference type="GO" id="GO:0031422">
    <property type="term" value="C:RecQ family helicase-topoisomerase III complex"/>
    <property type="evidence" value="ECO:0007669"/>
    <property type="project" value="TreeGrafter"/>
</dbReference>
<evidence type="ECO:0000256" key="1">
    <source>
        <dbReference type="RuleBase" id="RU362092"/>
    </source>
</evidence>
<dbReference type="PANTHER" id="PTHR11390">
    <property type="entry name" value="PROKARYOTIC DNA TOPOISOMERASE"/>
    <property type="match status" value="1"/>
</dbReference>
<accession>A0A822FK52</accession>
<dbReference type="SMART" id="SM00436">
    <property type="entry name" value="TOP1Bc"/>
    <property type="match status" value="1"/>
</dbReference>
<dbReference type="GO" id="GO:0006265">
    <property type="term" value="P:DNA topological change"/>
    <property type="evidence" value="ECO:0007669"/>
    <property type="project" value="InterPro"/>
</dbReference>
<dbReference type="Gene3D" id="1.10.460.10">
    <property type="entry name" value="Topoisomerase I, domain 2"/>
    <property type="match status" value="1"/>
</dbReference>